<evidence type="ECO:0000313" key="8">
    <source>
        <dbReference type="EMBL" id="SMD13528.1"/>
    </source>
</evidence>
<dbReference type="SUPFAM" id="SSF56322">
    <property type="entry name" value="ADC synthase"/>
    <property type="match status" value="1"/>
</dbReference>
<dbReference type="InterPro" id="IPR015890">
    <property type="entry name" value="Chorismate_C"/>
</dbReference>
<evidence type="ECO:0000256" key="1">
    <source>
        <dbReference type="ARBA" id="ARBA00000799"/>
    </source>
</evidence>
<dbReference type="EMBL" id="FWXV01000004">
    <property type="protein sequence ID" value="SMD13528.1"/>
    <property type="molecule type" value="Genomic_DNA"/>
</dbReference>
<evidence type="ECO:0000256" key="2">
    <source>
        <dbReference type="ARBA" id="ARBA00005297"/>
    </source>
</evidence>
<evidence type="ECO:0000256" key="6">
    <source>
        <dbReference type="SAM" id="MobiDB-lite"/>
    </source>
</evidence>
<reference evidence="8 9" key="1">
    <citation type="submission" date="2017-04" db="EMBL/GenBank/DDBJ databases">
        <authorList>
            <person name="Afonso C.L."/>
            <person name="Miller P.J."/>
            <person name="Scott M.A."/>
            <person name="Spackman E."/>
            <person name="Goraichik I."/>
            <person name="Dimitrov K.M."/>
            <person name="Suarez D.L."/>
            <person name="Swayne D.E."/>
        </authorList>
    </citation>
    <scope>NUCLEOTIDE SEQUENCE [LARGE SCALE GENOMIC DNA]</scope>
    <source>
        <strain evidence="8 9">DSM 43828</strain>
    </source>
</reference>
<dbReference type="EC" id="5.4.4.2" evidence="3"/>
<dbReference type="InterPro" id="IPR005801">
    <property type="entry name" value="ADC_synthase"/>
</dbReference>
<keyword evidence="4" id="KW-0413">Isomerase</keyword>
<dbReference type="Pfam" id="PF00425">
    <property type="entry name" value="Chorismate_bind"/>
    <property type="match status" value="1"/>
</dbReference>
<dbReference type="InterPro" id="IPR019999">
    <property type="entry name" value="Anth_synth_I-like"/>
</dbReference>
<comment type="similarity">
    <text evidence="2">Belongs to the isochorismate synthase family.</text>
</comment>
<dbReference type="PANTHER" id="PTHR42839:SF2">
    <property type="entry name" value="ISOCHORISMATE SYNTHASE ENTC"/>
    <property type="match status" value="1"/>
</dbReference>
<dbReference type="GO" id="GO:0009697">
    <property type="term" value="P:salicylic acid biosynthetic process"/>
    <property type="evidence" value="ECO:0007669"/>
    <property type="project" value="TreeGrafter"/>
</dbReference>
<feature type="domain" description="Chorismate-utilising enzyme C-terminal" evidence="7">
    <location>
        <begin position="104"/>
        <end position="360"/>
    </location>
</feature>
<protein>
    <recommendedName>
        <fullName evidence="3">isochorismate synthase</fullName>
        <ecNumber evidence="3">5.4.4.2</ecNumber>
    </recommendedName>
    <alternativeName>
        <fullName evidence="5">Isochorismate mutase</fullName>
    </alternativeName>
</protein>
<dbReference type="PANTHER" id="PTHR42839">
    <property type="entry name" value="ISOCHORISMATE SYNTHASE ENTC"/>
    <property type="match status" value="1"/>
</dbReference>
<evidence type="ECO:0000313" key="9">
    <source>
        <dbReference type="Proteomes" id="UP000192674"/>
    </source>
</evidence>
<sequence length="374" mass="40429">MRGVDVELTDQYQPGAFFFATPDRTLLASDPRHILSEKDSAALSVQVNDALAEYGGIAVGALPYDDTGESHVLLPTSVAWSGPNRQEKQQVSLPGYRVTPEPEPEEYERGVSKALTLLKDGTVGKVVLARTLRIDLDEPIDMRRMLASLAAMNTHGYTFAAPLPTPGVTLVSASPELLVRRTGMSFVSRPLAGSQPRGKDPIEDRANAQRLLASKKDHDEHRWVVEAEVEALRPFCKRMDVPRTPSLASTPSMWHLCSKITGELVDRDVTALTLAAALHPTPAVCGSPTRAARDAIAQIESFDRGFYTGAVGWVDSNGDGEWAVAIRSADVTDQSLRLYAGAGIVDASVPELELAETSAKFQTLLRGMGLDLTL</sequence>
<comment type="catalytic activity">
    <reaction evidence="1">
        <text>chorismate = isochorismate</text>
        <dbReference type="Rhea" id="RHEA:18985"/>
        <dbReference type="ChEBI" id="CHEBI:29748"/>
        <dbReference type="ChEBI" id="CHEBI:29780"/>
        <dbReference type="EC" id="5.4.4.2"/>
    </reaction>
</comment>
<dbReference type="OrthoDB" id="9806579at2"/>
<dbReference type="NCBIfam" id="TIGR00543">
    <property type="entry name" value="isochor_syn"/>
    <property type="match status" value="1"/>
</dbReference>
<proteinExistence type="inferred from homology"/>
<keyword evidence="9" id="KW-1185">Reference proteome</keyword>
<name>A0A1Y5XTE3_KIBAR</name>
<evidence type="ECO:0000256" key="4">
    <source>
        <dbReference type="ARBA" id="ARBA00023235"/>
    </source>
</evidence>
<accession>A0A1Y5XTE3</accession>
<evidence type="ECO:0000259" key="7">
    <source>
        <dbReference type="Pfam" id="PF00425"/>
    </source>
</evidence>
<evidence type="ECO:0000256" key="3">
    <source>
        <dbReference type="ARBA" id="ARBA00012824"/>
    </source>
</evidence>
<dbReference type="AlphaFoldDB" id="A0A1Y5XTE3"/>
<feature type="region of interest" description="Disordered" evidence="6">
    <location>
        <begin position="83"/>
        <end position="103"/>
    </location>
</feature>
<dbReference type="InterPro" id="IPR004561">
    <property type="entry name" value="IsoChor_synthase"/>
</dbReference>
<organism evidence="8 9">
    <name type="scientific">Kibdelosporangium aridum</name>
    <dbReference type="NCBI Taxonomy" id="2030"/>
    <lineage>
        <taxon>Bacteria</taxon>
        <taxon>Bacillati</taxon>
        <taxon>Actinomycetota</taxon>
        <taxon>Actinomycetes</taxon>
        <taxon>Pseudonocardiales</taxon>
        <taxon>Pseudonocardiaceae</taxon>
        <taxon>Kibdelosporangium</taxon>
    </lineage>
</organism>
<dbReference type="PRINTS" id="PR00095">
    <property type="entry name" value="ANTSNTHASEI"/>
</dbReference>
<dbReference type="Gene3D" id="3.60.120.10">
    <property type="entry name" value="Anthranilate synthase"/>
    <property type="match status" value="1"/>
</dbReference>
<gene>
    <name evidence="8" type="ORF">SAMN05661093_04872</name>
</gene>
<evidence type="ECO:0000256" key="5">
    <source>
        <dbReference type="ARBA" id="ARBA00041564"/>
    </source>
</evidence>
<dbReference type="Proteomes" id="UP000192674">
    <property type="component" value="Unassembled WGS sequence"/>
</dbReference>
<dbReference type="GO" id="GO:0008909">
    <property type="term" value="F:isochorismate synthase activity"/>
    <property type="evidence" value="ECO:0007669"/>
    <property type="project" value="UniProtKB-EC"/>
</dbReference>